<gene>
    <name evidence="18" type="ORF">CRP01_30100</name>
</gene>
<keyword evidence="11 16" id="KW-1133">Transmembrane helix</keyword>
<feature type="transmembrane region" description="Helical" evidence="16">
    <location>
        <begin position="36"/>
        <end position="54"/>
    </location>
</feature>
<accession>A0A2D0N2V8</accession>
<dbReference type="PIRSF" id="PIRSF000204">
    <property type="entry name" value="PNTB"/>
    <property type="match status" value="1"/>
</dbReference>
<reference evidence="18 19" key="1">
    <citation type="submission" date="2017-10" db="EMBL/GenBank/DDBJ databases">
        <title>The draft genome sequence of Lewinella nigricans NBRC 102662.</title>
        <authorList>
            <person name="Wang K."/>
        </authorList>
    </citation>
    <scope>NUCLEOTIDE SEQUENCE [LARGE SCALE GENOMIC DNA]</scope>
    <source>
        <strain evidence="18 19">NBRC 102662</strain>
    </source>
</reference>
<proteinExistence type="inferred from homology"/>
<dbReference type="GO" id="GO:0005886">
    <property type="term" value="C:plasma membrane"/>
    <property type="evidence" value="ECO:0007669"/>
    <property type="project" value="UniProtKB-SubCell"/>
</dbReference>
<dbReference type="EC" id="7.1.1.1" evidence="4 15"/>
<evidence type="ECO:0000256" key="2">
    <source>
        <dbReference type="ARBA" id="ARBA00004429"/>
    </source>
</evidence>
<evidence type="ECO:0000256" key="10">
    <source>
        <dbReference type="ARBA" id="ARBA00022967"/>
    </source>
</evidence>
<name>A0A2D0N2V8_FLAN2</name>
<evidence type="ECO:0000256" key="3">
    <source>
        <dbReference type="ARBA" id="ARBA00007919"/>
    </source>
</evidence>
<feature type="transmembrane region" description="Helical" evidence="16">
    <location>
        <begin position="218"/>
        <end position="238"/>
    </location>
</feature>
<dbReference type="InterPro" id="IPR012136">
    <property type="entry name" value="NADH_DH_b"/>
</dbReference>
<evidence type="ECO:0000256" key="9">
    <source>
        <dbReference type="ARBA" id="ARBA00022857"/>
    </source>
</evidence>
<keyword evidence="6 15" id="KW-1003">Cell membrane</keyword>
<evidence type="ECO:0000256" key="6">
    <source>
        <dbReference type="ARBA" id="ARBA00022475"/>
    </source>
</evidence>
<comment type="catalytic activity">
    <reaction evidence="14 15">
        <text>NAD(+) + NADPH + H(+)(in) = NADH + NADP(+) + H(+)(out)</text>
        <dbReference type="Rhea" id="RHEA:47992"/>
        <dbReference type="ChEBI" id="CHEBI:15378"/>
        <dbReference type="ChEBI" id="CHEBI:57540"/>
        <dbReference type="ChEBI" id="CHEBI:57783"/>
        <dbReference type="ChEBI" id="CHEBI:57945"/>
        <dbReference type="ChEBI" id="CHEBI:58349"/>
        <dbReference type="EC" id="7.1.1.1"/>
    </reaction>
</comment>
<feature type="transmembrane region" description="Helical" evidence="16">
    <location>
        <begin position="189"/>
        <end position="211"/>
    </location>
</feature>
<evidence type="ECO:0000259" key="17">
    <source>
        <dbReference type="Pfam" id="PF02233"/>
    </source>
</evidence>
<dbReference type="AlphaFoldDB" id="A0A2D0N2V8"/>
<feature type="transmembrane region" description="Helical" evidence="16">
    <location>
        <begin position="6"/>
        <end position="24"/>
    </location>
</feature>
<feature type="transmembrane region" description="Helical" evidence="16">
    <location>
        <begin position="244"/>
        <end position="262"/>
    </location>
</feature>
<sequence>MAVTFYINLAYLLGAIAFVWGLRLLSTPDTARRGNILASIGMGLAIIAAMLAPLENTSNNYGWILGGMAVGAGIGWVSARRIQMTAMPQMVSMFNGLGGACAVVLALVEVFQFYGGERTLDSGQLVIVLSTLLIGGVAFTGSLLAFGKLQGLVRDNTLTLPKHNIINQIMLLVLIVMGVMLVIQGQEAGLTMAMIFTVLALIYGFSFVIPIGGADMPVVISLLNSFTGLSAAAAGLIYENNFMLVGGILVGASGTILTVLMCEAMNRSLLNVLIGGFGGGGGSAKGADGDQVAKEVSINDAAIQLYYSNSVMFVPGYGLAVAQAQKVCKEVDDLLEANGVDVKYAIHPVAGRMPGHMNVLLAEADVPYPKLLDLDDANSALPNTDMVVIVGANDVVNPAAYDDPGSPIYGMPVLNVWEAKNVIVLKRSMSTGYAGIQNPLFFHAKNRMLFGDAKDSLNKLVQELKNL</sequence>
<organism evidence="18 19">
    <name type="scientific">Flavilitoribacter nigricans (strain ATCC 23147 / DSM 23189 / NBRC 102662 / NCIMB 1420 / SS-2)</name>
    <name type="common">Lewinella nigricans</name>
    <dbReference type="NCBI Taxonomy" id="1122177"/>
    <lineage>
        <taxon>Bacteria</taxon>
        <taxon>Pseudomonadati</taxon>
        <taxon>Bacteroidota</taxon>
        <taxon>Saprospiria</taxon>
        <taxon>Saprospirales</taxon>
        <taxon>Lewinellaceae</taxon>
        <taxon>Flavilitoribacter</taxon>
    </lineage>
</organism>
<comment type="similarity">
    <text evidence="3 15">Belongs to the PNT beta subunit family.</text>
</comment>
<evidence type="ECO:0000256" key="13">
    <source>
        <dbReference type="ARBA" id="ARBA00023136"/>
    </source>
</evidence>
<evidence type="ECO:0000256" key="11">
    <source>
        <dbReference type="ARBA" id="ARBA00022989"/>
    </source>
</evidence>
<keyword evidence="10 15" id="KW-1278">Translocase</keyword>
<comment type="subcellular location">
    <subcellularLocation>
        <location evidence="2">Cell inner membrane</location>
        <topology evidence="2">Multi-pass membrane protein</topology>
    </subcellularLocation>
</comment>
<feature type="transmembrane region" description="Helical" evidence="16">
    <location>
        <begin position="91"/>
        <end position="114"/>
    </location>
</feature>
<feature type="transmembrane region" description="Helical" evidence="16">
    <location>
        <begin position="60"/>
        <end position="79"/>
    </location>
</feature>
<dbReference type="GO" id="GO:0008750">
    <property type="term" value="F:proton-translocating NAD(P)+ transhydrogenase activity"/>
    <property type="evidence" value="ECO:0007669"/>
    <property type="project" value="UniProtKB-EC"/>
</dbReference>
<dbReference type="InterPro" id="IPR034300">
    <property type="entry name" value="PNTB-like"/>
</dbReference>
<keyword evidence="19" id="KW-1185">Reference proteome</keyword>
<evidence type="ECO:0000256" key="5">
    <source>
        <dbReference type="ARBA" id="ARBA00014581"/>
    </source>
</evidence>
<dbReference type="Pfam" id="PF02233">
    <property type="entry name" value="PNTB"/>
    <property type="match status" value="1"/>
</dbReference>
<keyword evidence="13 15" id="KW-0472">Membrane</keyword>
<evidence type="ECO:0000256" key="4">
    <source>
        <dbReference type="ARBA" id="ARBA00012943"/>
    </source>
</evidence>
<protein>
    <recommendedName>
        <fullName evidence="5 15">NAD(P) transhydrogenase subunit beta</fullName>
        <ecNumber evidence="4 15">7.1.1.1</ecNumber>
    </recommendedName>
    <alternativeName>
        <fullName evidence="15">Nicotinamide nucleotide transhydrogenase subunit beta</fullName>
    </alternativeName>
</protein>
<evidence type="ECO:0000256" key="14">
    <source>
        <dbReference type="ARBA" id="ARBA00048202"/>
    </source>
</evidence>
<evidence type="ECO:0000256" key="16">
    <source>
        <dbReference type="SAM" id="Phobius"/>
    </source>
</evidence>
<evidence type="ECO:0000256" key="1">
    <source>
        <dbReference type="ARBA" id="ARBA00003943"/>
    </source>
</evidence>
<dbReference type="EMBL" id="PDUD01000036">
    <property type="protein sequence ID" value="PHN02835.1"/>
    <property type="molecule type" value="Genomic_DNA"/>
</dbReference>
<dbReference type="OrthoDB" id="9763786at2"/>
<evidence type="ECO:0000256" key="8">
    <source>
        <dbReference type="ARBA" id="ARBA00022692"/>
    </source>
</evidence>
<dbReference type="SUPFAM" id="SSF52467">
    <property type="entry name" value="DHS-like NAD/FAD-binding domain"/>
    <property type="match status" value="1"/>
</dbReference>
<keyword evidence="12 15" id="KW-0520">NAD</keyword>
<dbReference type="InterPro" id="IPR029035">
    <property type="entry name" value="DHS-like_NAD/FAD-binding_dom"/>
</dbReference>
<feature type="transmembrane region" description="Helical" evidence="16">
    <location>
        <begin position="126"/>
        <end position="145"/>
    </location>
</feature>
<dbReference type="Proteomes" id="UP000223913">
    <property type="component" value="Unassembled WGS sequence"/>
</dbReference>
<keyword evidence="9 15" id="KW-0521">NADP</keyword>
<evidence type="ECO:0000256" key="7">
    <source>
        <dbReference type="ARBA" id="ARBA00022519"/>
    </source>
</evidence>
<feature type="domain" description="NADP transhydrogenase beta-like" evidence="17">
    <location>
        <begin position="8"/>
        <end position="462"/>
    </location>
</feature>
<dbReference type="PANTHER" id="PTHR44758">
    <property type="entry name" value="NAD(P) TRANSHYDROGENASE SUBUNIT BETA"/>
    <property type="match status" value="1"/>
</dbReference>
<evidence type="ECO:0000313" key="19">
    <source>
        <dbReference type="Proteomes" id="UP000223913"/>
    </source>
</evidence>
<dbReference type="Gene3D" id="3.40.50.1220">
    <property type="entry name" value="TPP-binding domain"/>
    <property type="match status" value="1"/>
</dbReference>
<comment type="function">
    <text evidence="1 15">The transhydrogenation between NADH and NADP is coupled to respiration and ATP hydrolysis and functions as a proton pump across the membrane.</text>
</comment>
<keyword evidence="8 16" id="KW-0812">Transmembrane</keyword>
<dbReference type="PANTHER" id="PTHR44758:SF1">
    <property type="entry name" value="NAD(P) TRANSHYDROGENASE SUBUNIT BETA"/>
    <property type="match status" value="1"/>
</dbReference>
<evidence type="ECO:0000313" key="18">
    <source>
        <dbReference type="EMBL" id="PHN02835.1"/>
    </source>
</evidence>
<dbReference type="GO" id="GO:0050661">
    <property type="term" value="F:NADP binding"/>
    <property type="evidence" value="ECO:0007669"/>
    <property type="project" value="InterPro"/>
</dbReference>
<feature type="transmembrane region" description="Helical" evidence="16">
    <location>
        <begin position="165"/>
        <end position="183"/>
    </location>
</feature>
<keyword evidence="7 15" id="KW-0997">Cell inner membrane</keyword>
<dbReference type="RefSeq" id="WP_099153775.1">
    <property type="nucleotide sequence ID" value="NZ_PDUD01000036.1"/>
</dbReference>
<evidence type="ECO:0000256" key="15">
    <source>
        <dbReference type="PIRNR" id="PIRNR000204"/>
    </source>
</evidence>
<comment type="caution">
    <text evidence="18">The sequence shown here is derived from an EMBL/GenBank/DDBJ whole genome shotgun (WGS) entry which is preliminary data.</text>
</comment>
<evidence type="ECO:0000256" key="12">
    <source>
        <dbReference type="ARBA" id="ARBA00023027"/>
    </source>
</evidence>